<keyword evidence="2" id="KW-0012">Acyltransferase</keyword>
<reference evidence="4 5" key="1">
    <citation type="journal article" date="2014" name="Int. J. Syst. Evol. Microbiol.">
        <title>Complete genome sequence of Corynebacterium casei LMG S-19264T (=DSM 44701T), isolated from a smear-ripened cheese.</title>
        <authorList>
            <consortium name="US DOE Joint Genome Institute (JGI-PGF)"/>
            <person name="Walter F."/>
            <person name="Albersmeier A."/>
            <person name="Kalinowski J."/>
            <person name="Ruckert C."/>
        </authorList>
    </citation>
    <scope>NUCLEOTIDE SEQUENCE [LARGE SCALE GENOMIC DNA]</scope>
    <source>
        <strain evidence="4 5">NBRC 111766</strain>
    </source>
</reference>
<name>A0AA37TT64_9RHOB</name>
<evidence type="ECO:0000313" key="5">
    <source>
        <dbReference type="Proteomes" id="UP001157355"/>
    </source>
</evidence>
<dbReference type="CDD" id="cd04301">
    <property type="entry name" value="NAT_SF"/>
    <property type="match status" value="1"/>
</dbReference>
<keyword evidence="5" id="KW-1185">Reference proteome</keyword>
<proteinExistence type="predicted"/>
<dbReference type="RefSeq" id="WP_284323287.1">
    <property type="nucleotide sequence ID" value="NZ_BSPP01000001.1"/>
</dbReference>
<gene>
    <name evidence="4" type="ORF">GCM10010873_00230</name>
</gene>
<dbReference type="AlphaFoldDB" id="A0AA37TT64"/>
<evidence type="ECO:0000259" key="3">
    <source>
        <dbReference type="PROSITE" id="PS51186"/>
    </source>
</evidence>
<comment type="caution">
    <text evidence="4">The sequence shown here is derived from an EMBL/GenBank/DDBJ whole genome shotgun (WGS) entry which is preliminary data.</text>
</comment>
<evidence type="ECO:0000256" key="2">
    <source>
        <dbReference type="ARBA" id="ARBA00023315"/>
    </source>
</evidence>
<dbReference type="InterPro" id="IPR000182">
    <property type="entry name" value="GNAT_dom"/>
</dbReference>
<dbReference type="PANTHER" id="PTHR10545">
    <property type="entry name" value="DIAMINE N-ACETYLTRANSFERASE"/>
    <property type="match status" value="1"/>
</dbReference>
<dbReference type="InterPro" id="IPR051016">
    <property type="entry name" value="Diverse_Substrate_AcTransf"/>
</dbReference>
<feature type="domain" description="N-acetyltransferase" evidence="3">
    <location>
        <begin position="1"/>
        <end position="150"/>
    </location>
</feature>
<dbReference type="SUPFAM" id="SSF55729">
    <property type="entry name" value="Acyl-CoA N-acyltransferases (Nat)"/>
    <property type="match status" value="1"/>
</dbReference>
<keyword evidence="1" id="KW-0808">Transferase</keyword>
<dbReference type="Proteomes" id="UP001157355">
    <property type="component" value="Unassembled WGS sequence"/>
</dbReference>
<dbReference type="Gene3D" id="3.40.630.30">
    <property type="match status" value="1"/>
</dbReference>
<protein>
    <submittedName>
        <fullName evidence="4">N-acetyltransferase</fullName>
    </submittedName>
</protein>
<dbReference type="InterPro" id="IPR016181">
    <property type="entry name" value="Acyl_CoA_acyltransferase"/>
</dbReference>
<organism evidence="4 5">
    <name type="scientific">Cypionkella aquatica</name>
    <dbReference type="NCBI Taxonomy" id="1756042"/>
    <lineage>
        <taxon>Bacteria</taxon>
        <taxon>Pseudomonadati</taxon>
        <taxon>Pseudomonadota</taxon>
        <taxon>Alphaproteobacteria</taxon>
        <taxon>Rhodobacterales</taxon>
        <taxon>Paracoccaceae</taxon>
        <taxon>Cypionkella</taxon>
    </lineage>
</organism>
<evidence type="ECO:0000313" key="4">
    <source>
        <dbReference type="EMBL" id="GLS85050.1"/>
    </source>
</evidence>
<dbReference type="GO" id="GO:0008080">
    <property type="term" value="F:N-acetyltransferase activity"/>
    <property type="evidence" value="ECO:0007669"/>
    <property type="project" value="UniProtKB-ARBA"/>
</dbReference>
<dbReference type="Pfam" id="PF00583">
    <property type="entry name" value="Acetyltransf_1"/>
    <property type="match status" value="1"/>
</dbReference>
<evidence type="ECO:0000256" key="1">
    <source>
        <dbReference type="ARBA" id="ARBA00022679"/>
    </source>
</evidence>
<dbReference type="EMBL" id="BSPP01000001">
    <property type="protein sequence ID" value="GLS85050.1"/>
    <property type="molecule type" value="Genomic_DNA"/>
</dbReference>
<sequence length="150" mass="16345">MIRAATPADLQQLCKMVHALAEHHGDTATATVANLQRDLFGPAPWLHALVFEDRRRLLGYAALTQLARLQYGQRGMDLHHLYVCPDERGGGIGKALLAASLDYARKKTASYVTVSTLPGNDFAQAFYLSQGFTPAPISGLRYAFDLAAKS</sequence>
<accession>A0AA37TT64</accession>
<dbReference type="PANTHER" id="PTHR10545:SF29">
    <property type="entry name" value="GH14572P-RELATED"/>
    <property type="match status" value="1"/>
</dbReference>
<dbReference type="PROSITE" id="PS51186">
    <property type="entry name" value="GNAT"/>
    <property type="match status" value="1"/>
</dbReference>